<name>A0A934TXG3_9BURK</name>
<accession>A0A934TXG3</accession>
<dbReference type="Gene3D" id="3.40.830.10">
    <property type="entry name" value="LigB-like"/>
    <property type="match status" value="1"/>
</dbReference>
<dbReference type="SUPFAM" id="SSF53213">
    <property type="entry name" value="LigB-like"/>
    <property type="match status" value="1"/>
</dbReference>
<reference evidence="2" key="1">
    <citation type="journal article" date="2012" name="J. Microbiol. Biotechnol.">
        <title>Ramlibacter ginsenosidimutans sp. nov., with ginsenoside-converting activity.</title>
        <authorList>
            <person name="Wang L."/>
            <person name="An D.S."/>
            <person name="Kim S.G."/>
            <person name="Jin F.X."/>
            <person name="Kim S.C."/>
            <person name="Lee S.T."/>
            <person name="Im W.T."/>
        </authorList>
    </citation>
    <scope>NUCLEOTIDE SEQUENCE</scope>
    <source>
        <strain evidence="2">KACC 17527</strain>
    </source>
</reference>
<dbReference type="Pfam" id="PF02900">
    <property type="entry name" value="LigB"/>
    <property type="match status" value="1"/>
</dbReference>
<sequence>MAHLVLGIGTSHTPMLNAPLADWPRFIERDRMRPHLSKEGRPVNYDQLLQLAPPGMDRELTPQVFADKHQRAMAQIERLSAVLRSARLDTLVVVGDDQKELYDDANMPAVLLYRGDSIRNVPLKSYPGPDWARNASARYYERDVARDYPVDAKLAEHLISSLMEDFDLSVADSLAEGHGEGHAFGFVHNRLLPGATLPVVPVFLNTYFPPNQPTPGRCYRLGQAIRKAVESYPGTQRVGVLASGGLSHFTVDPGLDGRVIRALREKDAAALAALPREQLNSGSSEIRNWICMAGAVEHLTLRGIEYIPAYRTPAGTGTGMCFADWS</sequence>
<feature type="domain" description="Extradiol ring-cleavage dioxygenase class III enzyme subunit B" evidence="1">
    <location>
        <begin position="72"/>
        <end position="298"/>
    </location>
</feature>
<dbReference type="Proteomes" id="UP000630528">
    <property type="component" value="Unassembled WGS sequence"/>
</dbReference>
<keyword evidence="3" id="KW-1185">Reference proteome</keyword>
<dbReference type="EMBL" id="JAEPWM010000017">
    <property type="protein sequence ID" value="MBK6009268.1"/>
    <property type="molecule type" value="Genomic_DNA"/>
</dbReference>
<dbReference type="GO" id="GO:0016702">
    <property type="term" value="F:oxidoreductase activity, acting on single donors with incorporation of molecular oxygen, incorporation of two atoms of oxygen"/>
    <property type="evidence" value="ECO:0007669"/>
    <property type="project" value="UniProtKB-ARBA"/>
</dbReference>
<dbReference type="InterPro" id="IPR004183">
    <property type="entry name" value="Xdiol_dOase_suB"/>
</dbReference>
<gene>
    <name evidence="2" type="ORF">JJB11_24480</name>
</gene>
<dbReference type="GO" id="GO:0008198">
    <property type="term" value="F:ferrous iron binding"/>
    <property type="evidence" value="ECO:0007669"/>
    <property type="project" value="InterPro"/>
</dbReference>
<evidence type="ECO:0000259" key="1">
    <source>
        <dbReference type="Pfam" id="PF02900"/>
    </source>
</evidence>
<evidence type="ECO:0000313" key="2">
    <source>
        <dbReference type="EMBL" id="MBK6009268.1"/>
    </source>
</evidence>
<comment type="caution">
    <text evidence="2">The sequence shown here is derived from an EMBL/GenBank/DDBJ whole genome shotgun (WGS) entry which is preliminary data.</text>
</comment>
<evidence type="ECO:0000313" key="3">
    <source>
        <dbReference type="Proteomes" id="UP000630528"/>
    </source>
</evidence>
<organism evidence="2 3">
    <name type="scientific">Ramlibacter ginsenosidimutans</name>
    <dbReference type="NCBI Taxonomy" id="502333"/>
    <lineage>
        <taxon>Bacteria</taxon>
        <taxon>Pseudomonadati</taxon>
        <taxon>Pseudomonadota</taxon>
        <taxon>Betaproteobacteria</taxon>
        <taxon>Burkholderiales</taxon>
        <taxon>Comamonadaceae</taxon>
        <taxon>Ramlibacter</taxon>
    </lineage>
</organism>
<dbReference type="RefSeq" id="WP_201177734.1">
    <property type="nucleotide sequence ID" value="NZ_JAEPWM010000017.1"/>
</dbReference>
<proteinExistence type="predicted"/>
<protein>
    <submittedName>
        <fullName evidence="2">Protocatechuate 3,4-dioxygenase</fullName>
    </submittedName>
</protein>
<dbReference type="AlphaFoldDB" id="A0A934TXG3"/>
<reference evidence="2" key="2">
    <citation type="submission" date="2021-01" db="EMBL/GenBank/DDBJ databases">
        <authorList>
            <person name="Kang M."/>
        </authorList>
    </citation>
    <scope>NUCLEOTIDE SEQUENCE</scope>
    <source>
        <strain evidence="2">KACC 17527</strain>
    </source>
</reference>